<dbReference type="RefSeq" id="WP_213408422.1">
    <property type="nucleotide sequence ID" value="NZ_CP074441.1"/>
</dbReference>
<evidence type="ECO:0000313" key="1">
    <source>
        <dbReference type="EMBL" id="MCW0953035.1"/>
    </source>
</evidence>
<gene>
    <name evidence="1" type="ORF">OIT44_02975</name>
</gene>
<evidence type="ECO:0000313" key="2">
    <source>
        <dbReference type="Proteomes" id="UP001526225"/>
    </source>
</evidence>
<reference evidence="1 2" key="1">
    <citation type="submission" date="2022-10" db="EMBL/GenBank/DDBJ databases">
        <title>Weissella fermenti sp. nov., isolated from fermented cabbage.</title>
        <authorList>
            <person name="Lee J.K."/>
            <person name="Baek J.H."/>
            <person name="Choi D.G."/>
            <person name="Kim J.M."/>
            <person name="Jeon C.O."/>
        </authorList>
    </citation>
    <scope>NUCLEOTIDE SEQUENCE [LARGE SCALE GENOMIC DNA]</scope>
    <source>
        <strain evidence="1 2">KACC 18534</strain>
    </source>
</reference>
<organism evidence="1 2">
    <name type="scientific">Weissella ceti</name>
    <dbReference type="NCBI Taxonomy" id="759620"/>
    <lineage>
        <taxon>Bacteria</taxon>
        <taxon>Bacillati</taxon>
        <taxon>Bacillota</taxon>
        <taxon>Bacilli</taxon>
        <taxon>Lactobacillales</taxon>
        <taxon>Lactobacillaceae</taxon>
        <taxon>Weissella</taxon>
    </lineage>
</organism>
<comment type="caution">
    <text evidence="1">The sequence shown here is derived from an EMBL/GenBank/DDBJ whole genome shotgun (WGS) entry which is preliminary data.</text>
</comment>
<dbReference type="EMBL" id="JAOZFE010000002">
    <property type="protein sequence ID" value="MCW0953035.1"/>
    <property type="molecule type" value="Genomic_DNA"/>
</dbReference>
<sequence>MINSKAISVATVALNTTNTPIEAIGAVALRRYFHETNECECTLENSDFDDAIALIAEKMQQLTEDE</sequence>
<dbReference type="Proteomes" id="UP001526225">
    <property type="component" value="Unassembled WGS sequence"/>
</dbReference>
<protein>
    <submittedName>
        <fullName evidence="1">Uncharacterized protein</fullName>
    </submittedName>
</protein>
<keyword evidence="2" id="KW-1185">Reference proteome</keyword>
<name>A0ABT3E3V3_9LACO</name>
<proteinExistence type="predicted"/>
<accession>A0ABT3E3V3</accession>